<name>A0A016U9X1_9BILA</name>
<dbReference type="OrthoDB" id="9996127at2759"/>
<dbReference type="STRING" id="53326.A0A016U9X1"/>
<keyword evidence="3" id="KW-0698">rRNA processing</keyword>
<organism evidence="8 9">
    <name type="scientific">Ancylostoma ceylanicum</name>
    <dbReference type="NCBI Taxonomy" id="53326"/>
    <lineage>
        <taxon>Eukaryota</taxon>
        <taxon>Metazoa</taxon>
        <taxon>Ecdysozoa</taxon>
        <taxon>Nematoda</taxon>
        <taxon>Chromadorea</taxon>
        <taxon>Rhabditida</taxon>
        <taxon>Rhabditina</taxon>
        <taxon>Rhabditomorpha</taxon>
        <taxon>Strongyloidea</taxon>
        <taxon>Ancylostomatidae</taxon>
        <taxon>Ancylostomatinae</taxon>
        <taxon>Ancylostoma</taxon>
    </lineage>
</organism>
<dbReference type="Proteomes" id="UP000024635">
    <property type="component" value="Unassembled WGS sequence"/>
</dbReference>
<dbReference type="Gene3D" id="3.40.50.1010">
    <property type="entry name" value="5'-nuclease"/>
    <property type="match status" value="1"/>
</dbReference>
<dbReference type="GO" id="GO:0006364">
    <property type="term" value="P:rRNA processing"/>
    <property type="evidence" value="ECO:0007669"/>
    <property type="project" value="UniProtKB-KW"/>
</dbReference>
<keyword evidence="4" id="KW-0539">Nucleus</keyword>
<dbReference type="PANTHER" id="PTHR12416">
    <property type="entry name" value="RRNA-PROCESSING PROTEIN UTP23 HOMOLOG"/>
    <property type="match status" value="1"/>
</dbReference>
<dbReference type="Pfam" id="PF15907">
    <property type="entry name" value="Itfg2"/>
    <property type="match status" value="1"/>
</dbReference>
<dbReference type="FunFam" id="3.40.50.1010:FF:000006">
    <property type="entry name" value="rRNA-processing protein UTP23 homolog"/>
    <property type="match status" value="1"/>
</dbReference>
<gene>
    <name evidence="8" type="primary">Acey_s0050.g1892</name>
    <name evidence="8" type="ORF">Y032_0050g1892</name>
</gene>
<dbReference type="InterPro" id="IPR006984">
    <property type="entry name" value="Fcf1/UTP23"/>
</dbReference>
<comment type="subcellular location">
    <subcellularLocation>
        <location evidence="1">Nucleus</location>
        <location evidence="1">Nucleolus</location>
    </subcellularLocation>
</comment>
<dbReference type="EMBL" id="JARK01001386">
    <property type="protein sequence ID" value="EYC11393.1"/>
    <property type="molecule type" value="Genomic_DNA"/>
</dbReference>
<evidence type="ECO:0000256" key="6">
    <source>
        <dbReference type="ARBA" id="ARBA00038503"/>
    </source>
</evidence>
<evidence type="ECO:0000256" key="5">
    <source>
        <dbReference type="ARBA" id="ARBA00037300"/>
    </source>
</evidence>
<evidence type="ECO:0000256" key="2">
    <source>
        <dbReference type="ARBA" id="ARBA00022517"/>
    </source>
</evidence>
<reference evidence="9" key="1">
    <citation type="journal article" date="2015" name="Nat. Genet.">
        <title>The genome and transcriptome of the zoonotic hookworm Ancylostoma ceylanicum identify infection-specific gene families.</title>
        <authorList>
            <person name="Schwarz E.M."/>
            <person name="Hu Y."/>
            <person name="Antoshechkin I."/>
            <person name="Miller M.M."/>
            <person name="Sternberg P.W."/>
            <person name="Aroian R.V."/>
        </authorList>
    </citation>
    <scope>NUCLEOTIDE SEQUENCE</scope>
    <source>
        <strain evidence="9">HY135</strain>
    </source>
</reference>
<accession>A0A016U9X1</accession>
<dbReference type="AlphaFoldDB" id="A0A016U9X1"/>
<evidence type="ECO:0000313" key="9">
    <source>
        <dbReference type="Proteomes" id="UP000024635"/>
    </source>
</evidence>
<evidence type="ECO:0000313" key="8">
    <source>
        <dbReference type="EMBL" id="EYC11393.1"/>
    </source>
</evidence>
<dbReference type="SUPFAM" id="SSF88723">
    <property type="entry name" value="PIN domain-like"/>
    <property type="match status" value="1"/>
</dbReference>
<dbReference type="Pfam" id="PF04900">
    <property type="entry name" value="Fcf1"/>
    <property type="match status" value="1"/>
</dbReference>
<proteinExistence type="inferred from homology"/>
<keyword evidence="9" id="KW-1185">Reference proteome</keyword>
<comment type="similarity">
    <text evidence="6">Belongs to the UTP23/FCF1 family. UTP23 subfamily.</text>
</comment>
<comment type="function">
    <text evidence="5">Involved in rRNA-processing and ribosome biogenesis.</text>
</comment>
<evidence type="ECO:0000256" key="1">
    <source>
        <dbReference type="ARBA" id="ARBA00004604"/>
    </source>
</evidence>
<dbReference type="GO" id="GO:0032040">
    <property type="term" value="C:small-subunit processome"/>
    <property type="evidence" value="ECO:0007669"/>
    <property type="project" value="InterPro"/>
</dbReference>
<keyword evidence="2" id="KW-0690">Ribosome biogenesis</keyword>
<evidence type="ECO:0000256" key="4">
    <source>
        <dbReference type="ARBA" id="ARBA00023242"/>
    </source>
</evidence>
<protein>
    <recommendedName>
        <fullName evidence="7">rRNA-processing protein UTP23 homolog</fullName>
    </recommendedName>
</protein>
<evidence type="ECO:0000256" key="7">
    <source>
        <dbReference type="ARBA" id="ARBA00071400"/>
    </source>
</evidence>
<comment type="caution">
    <text evidence="8">The sequence shown here is derived from an EMBL/GenBank/DDBJ whole genome shotgun (WGS) entry which is preliminary data.</text>
</comment>
<evidence type="ECO:0000256" key="3">
    <source>
        <dbReference type="ARBA" id="ARBA00022552"/>
    </source>
</evidence>
<sequence length="621" mass="68489">MPNERRVLKLAASLAECLPQATAYGTCVSKQAERITKDACADEFSKLLDCVKKQMKVKRIKRANRILTFFKYNYKIVPPFRVLVDGTFCNAALANKINLREQLPKYLGGDVEIVTTKCVLAELERLGSPVYGALVICRQFTVDMCPHMPHRSPTECLAHLARRAAKGNTKYIIATNDDSLSEKLRTIAGTPILYIKYNAILLDRVSEVSKTAAEQPKSEIDAVKAMKAAVFGEQEVKKKKRKIKVSNSLVSCKNLSYSGNREQIRCPVKRRKWIIALMLWMSTTSICPRSYLVGSISASSSSILLLPATQYYPTQVVTGGTNGEVYFMMCDGSTDVVKMHARTSSPVTALTSGNLRGRARPELIAISADGFLQCVHPPYTHGASIYTQTVQSNIAAAYVMDVDGDGQEELVVIMTDRVVRSFRWSAEDSRLHPVNKWEVPNQISALSIGESVTSLCGAEAWISQLAARFYVCVPFSGEQPSVTFPQNKELGLDVMLIPFRSHYIYIMGTIISNIVIVANQKELVLTNPGWGVAAAAAVRHKTFNCIVTLDITGMVLIYGYNQHSVTKSEIAPLLCFKTFSYATYLAVTVSNEMLLIAVMGVVGNVVVYEIPVKTVAAELTE</sequence>
<dbReference type="InterPro" id="IPR031793">
    <property type="entry name" value="KICSTOR_ITFG2"/>
</dbReference>
<dbReference type="CDD" id="cd09866">
    <property type="entry name" value="PIN_Fcf1-Utp23-H"/>
    <property type="match status" value="1"/>
</dbReference>
<dbReference type="InterPro" id="IPR029060">
    <property type="entry name" value="PIN-like_dom_sf"/>
</dbReference>